<dbReference type="AlphaFoldDB" id="A0A381NXL8"/>
<dbReference type="PROSITE" id="PS51257">
    <property type="entry name" value="PROKAR_LIPOPROTEIN"/>
    <property type="match status" value="1"/>
</dbReference>
<dbReference type="EMBL" id="UINC01000654">
    <property type="protein sequence ID" value="SUZ58979.1"/>
    <property type="molecule type" value="Genomic_DNA"/>
</dbReference>
<sequence length="219" mass="24628">MRAALIVGALAAGACVGVSSLPTPRTLIVRSGTRISADAGRLDEIDSWVRAQLDNINFDPSFLVVSSSTPVQTYPWDGLEVGRDTVAVLVYPGAPETRDFLNIYGHFHLMKRMGRLEEFLPEAFDAEGYELERAILARTSDAWLYARALFDHAPYGPLDELLFSHENGYLDAFILTARPEEFDEERDTWLAENPGRAEEYARWFLATFETEPPGRRQLD</sequence>
<name>A0A381NXL8_9ZZZZ</name>
<organism evidence="1">
    <name type="scientific">marine metagenome</name>
    <dbReference type="NCBI Taxonomy" id="408172"/>
    <lineage>
        <taxon>unclassified sequences</taxon>
        <taxon>metagenomes</taxon>
        <taxon>ecological metagenomes</taxon>
    </lineage>
</organism>
<gene>
    <name evidence="1" type="ORF">METZ01_LOCUS11833</name>
</gene>
<proteinExistence type="predicted"/>
<accession>A0A381NXL8</accession>
<evidence type="ECO:0000313" key="1">
    <source>
        <dbReference type="EMBL" id="SUZ58979.1"/>
    </source>
</evidence>
<protein>
    <submittedName>
        <fullName evidence="1">Uncharacterized protein</fullName>
    </submittedName>
</protein>
<reference evidence="1" key="1">
    <citation type="submission" date="2018-05" db="EMBL/GenBank/DDBJ databases">
        <authorList>
            <person name="Lanie J.A."/>
            <person name="Ng W.-L."/>
            <person name="Kazmierczak K.M."/>
            <person name="Andrzejewski T.M."/>
            <person name="Davidsen T.M."/>
            <person name="Wayne K.J."/>
            <person name="Tettelin H."/>
            <person name="Glass J.I."/>
            <person name="Rusch D."/>
            <person name="Podicherti R."/>
            <person name="Tsui H.-C.T."/>
            <person name="Winkler M.E."/>
        </authorList>
    </citation>
    <scope>NUCLEOTIDE SEQUENCE</scope>
</reference>